<dbReference type="Proteomes" id="UP001368500">
    <property type="component" value="Unassembled WGS sequence"/>
</dbReference>
<name>A0ABU9B7F3_9BURK</name>
<feature type="region of interest" description="Disordered" evidence="1">
    <location>
        <begin position="165"/>
        <end position="198"/>
    </location>
</feature>
<gene>
    <name evidence="5" type="ORF">AACH11_02985</name>
</gene>
<dbReference type="SUPFAM" id="SSF52833">
    <property type="entry name" value="Thioredoxin-like"/>
    <property type="match status" value="1"/>
</dbReference>
<keyword evidence="2" id="KW-0732">Signal</keyword>
<evidence type="ECO:0000313" key="5">
    <source>
        <dbReference type="EMBL" id="MEK8024932.1"/>
    </source>
</evidence>
<dbReference type="Pfam" id="PF00462">
    <property type="entry name" value="Glutaredoxin"/>
    <property type="match status" value="1"/>
</dbReference>
<evidence type="ECO:0000256" key="1">
    <source>
        <dbReference type="SAM" id="MobiDB-lite"/>
    </source>
</evidence>
<evidence type="ECO:0000259" key="4">
    <source>
        <dbReference type="Pfam" id="PF13511"/>
    </source>
</evidence>
<evidence type="ECO:0000313" key="6">
    <source>
        <dbReference type="Proteomes" id="UP001368500"/>
    </source>
</evidence>
<dbReference type="InterPro" id="IPR002109">
    <property type="entry name" value="Glutaredoxin"/>
</dbReference>
<reference evidence="5 6" key="1">
    <citation type="submission" date="2024-04" db="EMBL/GenBank/DDBJ databases">
        <title>Novel species of the genus Ideonella isolated from streams.</title>
        <authorList>
            <person name="Lu H."/>
        </authorList>
    </citation>
    <scope>NUCLEOTIDE SEQUENCE [LARGE SCALE GENOMIC DNA]</scope>
    <source>
        <strain evidence="5 6">BYS139W</strain>
    </source>
</reference>
<dbReference type="Pfam" id="PF13511">
    <property type="entry name" value="DUF4124"/>
    <property type="match status" value="1"/>
</dbReference>
<comment type="caution">
    <text evidence="5">The sequence shown here is derived from an EMBL/GenBank/DDBJ whole genome shotgun (WGS) entry which is preliminary data.</text>
</comment>
<evidence type="ECO:0000259" key="3">
    <source>
        <dbReference type="Pfam" id="PF00462"/>
    </source>
</evidence>
<feature type="domain" description="DUF4124" evidence="4">
    <location>
        <begin position="8"/>
        <end position="62"/>
    </location>
</feature>
<evidence type="ECO:0000256" key="2">
    <source>
        <dbReference type="SAM" id="SignalP"/>
    </source>
</evidence>
<dbReference type="InterPro" id="IPR025392">
    <property type="entry name" value="DUF4124"/>
</dbReference>
<dbReference type="PROSITE" id="PS51354">
    <property type="entry name" value="GLUTAREDOXIN_2"/>
    <property type="match status" value="1"/>
</dbReference>
<accession>A0ABU9B7F3</accession>
<dbReference type="EMBL" id="JBBUTF010000003">
    <property type="protein sequence ID" value="MEK8024932.1"/>
    <property type="molecule type" value="Genomic_DNA"/>
</dbReference>
<feature type="domain" description="Glutaredoxin" evidence="3">
    <location>
        <begin position="73"/>
        <end position="127"/>
    </location>
</feature>
<feature type="signal peptide" evidence="2">
    <location>
        <begin position="1"/>
        <end position="19"/>
    </location>
</feature>
<dbReference type="Gene3D" id="3.40.30.10">
    <property type="entry name" value="Glutaredoxin"/>
    <property type="match status" value="1"/>
</dbReference>
<keyword evidence="6" id="KW-1185">Reference proteome</keyword>
<feature type="chain" id="PRO_5047142426" evidence="2">
    <location>
        <begin position="20"/>
        <end position="198"/>
    </location>
</feature>
<organism evidence="5 6">
    <name type="scientific">Pseudaquabacterium rugosum</name>
    <dbReference type="NCBI Taxonomy" id="2984194"/>
    <lineage>
        <taxon>Bacteria</taxon>
        <taxon>Pseudomonadati</taxon>
        <taxon>Pseudomonadota</taxon>
        <taxon>Betaproteobacteria</taxon>
        <taxon>Burkholderiales</taxon>
        <taxon>Sphaerotilaceae</taxon>
        <taxon>Pseudaquabacterium</taxon>
    </lineage>
</organism>
<dbReference type="RefSeq" id="WP_341372717.1">
    <property type="nucleotide sequence ID" value="NZ_JBBUTF010000003.1"/>
</dbReference>
<protein>
    <submittedName>
        <fullName evidence="5">DUF4124 domain-containing protein</fullName>
    </submittedName>
</protein>
<dbReference type="InterPro" id="IPR036249">
    <property type="entry name" value="Thioredoxin-like_sf"/>
</dbReference>
<proteinExistence type="predicted"/>
<sequence length="198" mass="21694">MAALLCTLALAGTALPADAQYKQVDENGRISYGDLPPLGAQPRPGQTRRDRVEIHDRQALPAELQPLALSHPVLLITAPDCQPCDAGRRLLQARGIPYAERLVLYQEDVQRLEQLTAATDLPVLRVGQLWQLGWLAEDWQRLLDQAGYPRQSRLSARWTPASPLPLSSGLAPDTEAPPAARPPSRVDLPESTLGPLLR</sequence>